<feature type="domain" description="Phospholipid/glycerol acyltransferase" evidence="1">
    <location>
        <begin position="88"/>
        <end position="214"/>
    </location>
</feature>
<comment type="caution">
    <text evidence="2">The sequence shown here is derived from an EMBL/GenBank/DDBJ whole genome shotgun (WGS) entry which is preliminary data.</text>
</comment>
<keyword evidence="2" id="KW-0012">Acyltransferase</keyword>
<dbReference type="GO" id="GO:0016746">
    <property type="term" value="F:acyltransferase activity"/>
    <property type="evidence" value="ECO:0007669"/>
    <property type="project" value="UniProtKB-KW"/>
</dbReference>
<proteinExistence type="predicted"/>
<evidence type="ECO:0000313" key="2">
    <source>
        <dbReference type="EMBL" id="RHD08231.1"/>
    </source>
</evidence>
<dbReference type="SUPFAM" id="SSF69593">
    <property type="entry name" value="Glycerol-3-phosphate (1)-acyltransferase"/>
    <property type="match status" value="1"/>
</dbReference>
<dbReference type="InterPro" id="IPR002123">
    <property type="entry name" value="Plipid/glycerol_acylTrfase"/>
</dbReference>
<dbReference type="Proteomes" id="UP000284794">
    <property type="component" value="Unassembled WGS sequence"/>
</dbReference>
<gene>
    <name evidence="2" type="ORF">DW811_08075</name>
</gene>
<organism evidence="2 3">
    <name type="scientific">Lachnospira eligens</name>
    <dbReference type="NCBI Taxonomy" id="39485"/>
    <lineage>
        <taxon>Bacteria</taxon>
        <taxon>Bacillati</taxon>
        <taxon>Bacillota</taxon>
        <taxon>Clostridia</taxon>
        <taxon>Lachnospirales</taxon>
        <taxon>Lachnospiraceae</taxon>
        <taxon>Lachnospira</taxon>
    </lineage>
</organism>
<dbReference type="EMBL" id="QSIS01000009">
    <property type="protein sequence ID" value="RHD08231.1"/>
    <property type="molecule type" value="Genomic_DNA"/>
</dbReference>
<name>A0A414DCC7_9FIRM</name>
<reference evidence="2 3" key="1">
    <citation type="submission" date="2018-08" db="EMBL/GenBank/DDBJ databases">
        <title>A genome reference for cultivated species of the human gut microbiota.</title>
        <authorList>
            <person name="Zou Y."/>
            <person name="Xue W."/>
            <person name="Luo G."/>
        </authorList>
    </citation>
    <scope>NUCLEOTIDE SEQUENCE [LARGE SCALE GENOMIC DNA]</scope>
    <source>
        <strain evidence="2 3">AM32-2AC</strain>
    </source>
</reference>
<accession>A0A414DCC7</accession>
<keyword evidence="2" id="KW-0808">Transferase</keyword>
<dbReference type="AlphaFoldDB" id="A0A414DCC7"/>
<sequence length="379" mass="44870">MKHYRNPFINKLNTRDVNHFTTDIGLFLRRKSNGAFRKLCNVFTNTTIIRNETSEYVSNEEYYNNLKAERIPLSSYPLSTKKNANNIIVERYPKLEEGESYIFVGSHVCPEDIETMLNVIDRNAYLILGSVENLNYNPEVYLSWLNGMIVFNVLDMKERRELILKMERVLHTQSILIFPEGSHNYDLNKLIKPLYDGPVNLALKTGKKIVPVVLVKDYENNVAYLDVGNPIDVRGLDLNIQDYYPGKEESEKYRIKSMSSYVRDQMATAVYHMMERHLAPIKKSEYEDLEQHFIQFYVTDTFNKLNWKHDVFDAEYLTKKTKEEQEYEEVVRSLGNLKLKKNVLKETRLYSREYVNKIRDLDRKNVVENLRKHFYRNIV</sequence>
<evidence type="ECO:0000313" key="3">
    <source>
        <dbReference type="Proteomes" id="UP000284794"/>
    </source>
</evidence>
<evidence type="ECO:0000259" key="1">
    <source>
        <dbReference type="Pfam" id="PF01553"/>
    </source>
</evidence>
<dbReference type="Pfam" id="PF01553">
    <property type="entry name" value="Acyltransferase"/>
    <property type="match status" value="1"/>
</dbReference>
<dbReference type="RefSeq" id="WP_118148710.1">
    <property type="nucleotide sequence ID" value="NZ_QRNP01000037.1"/>
</dbReference>
<protein>
    <submittedName>
        <fullName evidence="2">Acyltransferase</fullName>
    </submittedName>
</protein>